<reference evidence="2" key="1">
    <citation type="submission" date="2023-07" db="EMBL/GenBank/DDBJ databases">
        <title>Bacterial whole genome sequence for Sphingobium sp. HBC34.</title>
        <authorList>
            <person name="Le V."/>
            <person name="Ko S.-R."/>
            <person name="Ahn C.-Y."/>
            <person name="Oh H.-M."/>
        </authorList>
    </citation>
    <scope>NUCLEOTIDE SEQUENCE</scope>
    <source>
        <strain evidence="2">HBC34</strain>
    </source>
</reference>
<comment type="caution">
    <text evidence="2">The sequence shown here is derived from an EMBL/GenBank/DDBJ whole genome shotgun (WGS) entry which is preliminary data.</text>
</comment>
<gene>
    <name evidence="2" type="ORF">Q4610_14945</name>
</gene>
<evidence type="ECO:0000313" key="2">
    <source>
        <dbReference type="EMBL" id="MDO7836345.1"/>
    </source>
</evidence>
<proteinExistence type="predicted"/>
<dbReference type="Proteomes" id="UP001176471">
    <property type="component" value="Unassembled WGS sequence"/>
</dbReference>
<feature type="compositionally biased region" description="Basic residues" evidence="1">
    <location>
        <begin position="65"/>
        <end position="75"/>
    </location>
</feature>
<keyword evidence="3" id="KW-1185">Reference proteome</keyword>
<organism evidence="2 3">
    <name type="scientific">Sphingobium cyanobacteriorum</name>
    <dbReference type="NCBI Taxonomy" id="3063954"/>
    <lineage>
        <taxon>Bacteria</taxon>
        <taxon>Pseudomonadati</taxon>
        <taxon>Pseudomonadota</taxon>
        <taxon>Alphaproteobacteria</taxon>
        <taxon>Sphingomonadales</taxon>
        <taxon>Sphingomonadaceae</taxon>
        <taxon>Sphingobium</taxon>
    </lineage>
</organism>
<sequence length="86" mass="9412">MTYGRKVQEAGGDTVKPLAMREHALDTGMTGHRAEKREPLLAALADGSGRTMRKQKAGARDLHPPKRSALWRRKSPGTVQDFTGAE</sequence>
<dbReference type="EMBL" id="JAUQOM010000008">
    <property type="protein sequence ID" value="MDO7836345.1"/>
    <property type="molecule type" value="Genomic_DNA"/>
</dbReference>
<dbReference type="RefSeq" id="WP_304536767.1">
    <property type="nucleotide sequence ID" value="NZ_JAUQOM010000008.1"/>
</dbReference>
<evidence type="ECO:0000256" key="1">
    <source>
        <dbReference type="SAM" id="MobiDB-lite"/>
    </source>
</evidence>
<evidence type="ECO:0000313" key="3">
    <source>
        <dbReference type="Proteomes" id="UP001176471"/>
    </source>
</evidence>
<name>A0ABT8ZP99_9SPHN</name>
<feature type="compositionally biased region" description="Polar residues" evidence="1">
    <location>
        <begin position="77"/>
        <end position="86"/>
    </location>
</feature>
<accession>A0ABT8ZP99</accession>
<protein>
    <submittedName>
        <fullName evidence="2">Uncharacterized protein</fullName>
    </submittedName>
</protein>
<feature type="region of interest" description="Disordered" evidence="1">
    <location>
        <begin position="48"/>
        <end position="86"/>
    </location>
</feature>